<evidence type="ECO:0000313" key="13">
    <source>
        <dbReference type="Proteomes" id="UP000770717"/>
    </source>
</evidence>
<dbReference type="Gene3D" id="1.25.40.10">
    <property type="entry name" value="Tetratricopeptide repeat domain"/>
    <property type="match status" value="1"/>
</dbReference>
<comment type="subcellular location">
    <subcellularLocation>
        <location evidence="6">Postsynapse</location>
    </subcellularLocation>
</comment>
<dbReference type="PANTHER" id="PTHR24166">
    <property type="entry name" value="ROLLING PEBBLES, ISOFORM B"/>
    <property type="match status" value="1"/>
</dbReference>
<comment type="similarity">
    <text evidence="7">Belongs to the TANC family.</text>
</comment>
<dbReference type="SMART" id="SM00248">
    <property type="entry name" value="ANK"/>
    <property type="match status" value="11"/>
</dbReference>
<evidence type="ECO:0000256" key="7">
    <source>
        <dbReference type="ARBA" id="ARBA00038259"/>
    </source>
</evidence>
<evidence type="ECO:0000256" key="3">
    <source>
        <dbReference type="ARBA" id="ARBA00022803"/>
    </source>
</evidence>
<dbReference type="PANTHER" id="PTHR24166:SF23">
    <property type="entry name" value="PROTEIN TANC1"/>
    <property type="match status" value="1"/>
</dbReference>
<evidence type="ECO:0000259" key="11">
    <source>
        <dbReference type="Pfam" id="PF25521"/>
    </source>
</evidence>
<keyword evidence="13" id="KW-1185">Reference proteome</keyword>
<keyword evidence="1" id="KW-0597">Phosphoprotein</keyword>
<keyword evidence="3" id="KW-0802">TPR repeat</keyword>
<evidence type="ECO:0000256" key="9">
    <source>
        <dbReference type="SAM" id="MobiDB-lite"/>
    </source>
</evidence>
<organism evidence="12 13">
    <name type="scientific">Eleutherodactylus coqui</name>
    <name type="common">Puerto Rican coqui</name>
    <dbReference type="NCBI Taxonomy" id="57060"/>
    <lineage>
        <taxon>Eukaryota</taxon>
        <taxon>Metazoa</taxon>
        <taxon>Chordata</taxon>
        <taxon>Craniata</taxon>
        <taxon>Vertebrata</taxon>
        <taxon>Euteleostomi</taxon>
        <taxon>Amphibia</taxon>
        <taxon>Batrachia</taxon>
        <taxon>Anura</taxon>
        <taxon>Neobatrachia</taxon>
        <taxon>Hyloidea</taxon>
        <taxon>Eleutherodactylidae</taxon>
        <taxon>Eleutherodactylinae</taxon>
        <taxon>Eleutherodactylus</taxon>
        <taxon>Eleutherodactylus</taxon>
    </lineage>
</organism>
<feature type="region of interest" description="Disordered" evidence="9">
    <location>
        <begin position="1352"/>
        <end position="1372"/>
    </location>
</feature>
<evidence type="ECO:0000259" key="10">
    <source>
        <dbReference type="Pfam" id="PF25520"/>
    </source>
</evidence>
<evidence type="ECO:0000256" key="1">
    <source>
        <dbReference type="ARBA" id="ARBA00022553"/>
    </source>
</evidence>
<feature type="compositionally biased region" description="Low complexity" evidence="9">
    <location>
        <begin position="1568"/>
        <end position="1582"/>
    </location>
</feature>
<evidence type="ECO:0000256" key="5">
    <source>
        <dbReference type="ARBA" id="ARBA00023043"/>
    </source>
</evidence>
<feature type="compositionally biased region" description="Acidic residues" evidence="9">
    <location>
        <begin position="1460"/>
        <end position="1470"/>
    </location>
</feature>
<feature type="region of interest" description="Disordered" evidence="9">
    <location>
        <begin position="1555"/>
        <end position="1638"/>
    </location>
</feature>
<evidence type="ECO:0000313" key="12">
    <source>
        <dbReference type="EMBL" id="KAG9477223.1"/>
    </source>
</evidence>
<dbReference type="Proteomes" id="UP000770717">
    <property type="component" value="Unassembled WGS sequence"/>
</dbReference>
<dbReference type="SUPFAM" id="SSF48452">
    <property type="entry name" value="TPR-like"/>
    <property type="match status" value="1"/>
</dbReference>
<feature type="compositionally biased region" description="Basic and acidic residues" evidence="9">
    <location>
        <begin position="233"/>
        <end position="248"/>
    </location>
</feature>
<feature type="compositionally biased region" description="Polar residues" evidence="9">
    <location>
        <begin position="1495"/>
        <end position="1505"/>
    </location>
</feature>
<dbReference type="Pfam" id="PF12796">
    <property type="entry name" value="Ank_2"/>
    <property type="match status" value="3"/>
</dbReference>
<gene>
    <name evidence="12" type="ORF">GDO78_002557</name>
</gene>
<feature type="repeat" description="ANK" evidence="8">
    <location>
        <begin position="1075"/>
        <end position="1107"/>
    </location>
</feature>
<dbReference type="InterPro" id="IPR050889">
    <property type="entry name" value="Dendritic_Spine_Reg/Scaffold"/>
</dbReference>
<dbReference type="InterPro" id="IPR036770">
    <property type="entry name" value="Ankyrin_rpt-contain_sf"/>
</dbReference>
<dbReference type="Pfam" id="PF25521">
    <property type="entry name" value="WHD_TANC1"/>
    <property type="match status" value="1"/>
</dbReference>
<evidence type="ECO:0000256" key="8">
    <source>
        <dbReference type="PROSITE-ProRule" id="PRU00023"/>
    </source>
</evidence>
<sequence>MLKAVLKKSRESVKNNKNQIEENSQHILFTGNNVDYPVVNPGIQDDLYKLGFTKGVSVSLPSSPLLPRQSYAMQQRAPKKSPGPMRKPKYVESPRVPGDAAVMPLRKVSELPDSNQNEAALDKNSGCSPAAQELMTRLGFLLGEGIPNSARVSMDEKNETMCTVTSHGISPCSTLTNSTTSPSTASPCSTLNSCISKTAPNRTSPSGTISSPSSTLESKDSGIIATITSSSENDDRSGSSLEWSKDGSLRTGGHPGIIHERRTDNCSPVVEEETCIAGENLPKVDPSTGEGPVSYMQNSNSLVMQRPNSVAATSSTKLEDLSYLDVQRNAPLRTSIRMPWHNTAGTRVQQEIKARFVPYKPQDILLKPLLFEVPSITTDSVFIGRGWLFQEIEEKLSCSELPENRGVVISGSVGFGKTAIISKLVALSCHGTRMRQIASNSPSSSPKGNDHAPEIPLSQTSPLSLSMCGGNTLKTLGTRGSPEHQKMMDDSLKHLASKVVAYHYCQADNTYTCLVPEFVHSIAALLCRSHQLTAYRDLLIREPHLQSMLSLRSCVQDPLTAFRRGVLEPMANLRRERKIPEEELIILVDGLNEAEFHKPDYGDTIASFISKIVPSFPSWMNLILTVRSNFQEITSSLPLSKISLDDFPENKDLYNDLAAYIQYRHSTSQEIANNISLNGKTDATSFSKLCDHLVTRSQGSYLYLKLTLDLFERGHLVIKSSSYKVVPVSVSELYLLQCNMKFMTNSAFEKALPILNLSLASLHPMTDEQIFQAINAGSVYGEHNWKDFQQRMELLSCFLIKRRDKTRMFCHPSFREWLVWRADGESAQFLCEPRSGHSLLAFMFSRQEGKLNRQQTMELGHHILKAHIFKGLSKKSGVSSTTLQALWIGYSTDGLSAALASLRNLYTPNVKVSRLLILAGANVNYRTEVLNNAPIVCVQAHLGHEEMVSLLLEYGAFVDGASESGMTPLCYAAASGHFSIVSLLCKKEAKVDHIDKKGQSALVHSALRGHCDILKALLNCDWTSSNQQPNYVRRSHALQQSLTAAASMGHTEVVKCLLNHDKDYPIDINENDTLWGETALTAAAGRGKLEVCELLLDHGAILSRVNRRGISPLFSAVRQGHWQVARLLMQHGCDVNLCDKQGRTPLMVAACEGHCGTVEFLLSEGADIAALDKEGLTALSWACLKGHKAAVQCLVERGSTIDQMDRNGRTPLDLAAFYGDAEIVQYLVDNGAMIEHVDYSGMRPLDRAIGCRNTAVVVTLLRKGAKLGNAAWAMATSKPDILIILLQKLMDEGNILYRKGKMKEAAQRYQYALRKFPREGLGEEMKAFNELRVSLYLNMSRCRRKMNEEAGTALSHLQDHSPISSDGKGPQDFGMAEEFASKALELKPKCYEAFYARARAKRNSRQFVAALADLHEALKLCPNNQEIRRLLSRVEEEFKQHQRSQQQKQFQPPPPPSNDSDQEDEAAEETLDSHLNFEEIQEEDCPISDKLPGNSKPQDLSNNNRAQEHSNKKYLSESPEELQGKNLCLQQALLQRPTKQAQIVKTNQHMNSLQSISRSGNSFSTPKNSVPSNLVPSSPLPLRQSSTQSSLRGPSVDAPHPVSSSHGPVYSEKLPPGHATHKQPGEIKQPYKSSGSFVSKTAERYVGLSPPRETQSTNEKPMVTENKRIATHSLTSSSSFSEGVKVPDVRSKENKISQALSAAENRPRNIPFMGIMDKTARSFQQTSQSNRNWQNQTMDVNINPSGTAQTGNFEKFSTRQANTYGNQNKTMPNVYGGLTHNGVYSKDTEEGKSQTSSLTQDLRVSKAVNQSYQEAMLRSQSLLVKESNLSSLSSTKPKRSFIESNV</sequence>
<name>A0A8J6EXZ7_ELECQ</name>
<proteinExistence type="inferred from homology"/>
<dbReference type="InterPro" id="IPR002110">
    <property type="entry name" value="Ankyrin_rpt"/>
</dbReference>
<feature type="compositionally biased region" description="Polar residues" evidence="9">
    <location>
        <begin position="1555"/>
        <end position="1567"/>
    </location>
</feature>
<feature type="repeat" description="ANK" evidence="8">
    <location>
        <begin position="1141"/>
        <end position="1173"/>
    </location>
</feature>
<dbReference type="GO" id="GO:0098794">
    <property type="term" value="C:postsynapse"/>
    <property type="evidence" value="ECO:0007669"/>
    <property type="project" value="UniProtKB-SubCell"/>
</dbReference>
<dbReference type="InterPro" id="IPR011990">
    <property type="entry name" value="TPR-like_helical_dom_sf"/>
</dbReference>
<keyword evidence="2" id="KW-0677">Repeat</keyword>
<keyword evidence="4" id="KW-0770">Synapse</keyword>
<feature type="repeat" description="ANK" evidence="8">
    <location>
        <begin position="1108"/>
        <end position="1140"/>
    </location>
</feature>
<feature type="compositionally biased region" description="Polar residues" evidence="9">
    <location>
        <begin position="1583"/>
        <end position="1592"/>
    </location>
</feature>
<feature type="repeat" description="ANK" evidence="8">
    <location>
        <begin position="1174"/>
        <end position="1206"/>
    </location>
</feature>
<dbReference type="OrthoDB" id="5958958at2759"/>
<dbReference type="EMBL" id="WNTK01000010">
    <property type="protein sequence ID" value="KAG9477223.1"/>
    <property type="molecule type" value="Genomic_DNA"/>
</dbReference>
<feature type="region of interest" description="Disordered" evidence="9">
    <location>
        <begin position="197"/>
        <end position="261"/>
    </location>
</feature>
<feature type="repeat" description="ANK" evidence="8">
    <location>
        <begin position="1207"/>
        <end position="1239"/>
    </location>
</feature>
<evidence type="ECO:0000256" key="2">
    <source>
        <dbReference type="ARBA" id="ARBA00022737"/>
    </source>
</evidence>
<accession>A0A8J6EXZ7</accession>
<reference evidence="12" key="1">
    <citation type="thesis" date="2020" institute="ProQuest LLC" country="789 East Eisenhower Parkway, Ann Arbor, MI, USA">
        <title>Comparative Genomics and Chromosome Evolution.</title>
        <authorList>
            <person name="Mudd A.B."/>
        </authorList>
    </citation>
    <scope>NUCLEOTIDE SEQUENCE</scope>
    <source>
        <strain evidence="12">HN-11 Male</strain>
        <tissue evidence="12">Kidney and liver</tissue>
    </source>
</reference>
<feature type="region of interest" description="Disordered" evidence="9">
    <location>
        <begin position="1483"/>
        <end position="1519"/>
    </location>
</feature>
<evidence type="ECO:0000256" key="4">
    <source>
        <dbReference type="ARBA" id="ARBA00023018"/>
    </source>
</evidence>
<feature type="region of interest" description="Disordered" evidence="9">
    <location>
        <begin position="63"/>
        <end position="100"/>
    </location>
</feature>
<dbReference type="InterPro" id="IPR058056">
    <property type="entry name" value="WH_TANC1/2"/>
</dbReference>
<dbReference type="SUPFAM" id="SSF48403">
    <property type="entry name" value="Ankyrin repeat"/>
    <property type="match status" value="1"/>
</dbReference>
<protein>
    <recommendedName>
        <fullName evidence="14">Tetratricopeptide repeat, ankyrin repeat and coiled-coil containing 1</fullName>
    </recommendedName>
</protein>
<feature type="domain" description="TANC1/2-like winged helix" evidence="11">
    <location>
        <begin position="741"/>
        <end position="893"/>
    </location>
</feature>
<dbReference type="Gene3D" id="1.25.40.20">
    <property type="entry name" value="Ankyrin repeat-containing domain"/>
    <property type="match status" value="3"/>
</dbReference>
<feature type="compositionally biased region" description="Low complexity" evidence="9">
    <location>
        <begin position="203"/>
        <end position="215"/>
    </location>
</feature>
<dbReference type="SMART" id="SM00028">
    <property type="entry name" value="TPR"/>
    <property type="match status" value="2"/>
</dbReference>
<dbReference type="Pfam" id="PF25520">
    <property type="entry name" value="AAA_lid_TANC1"/>
    <property type="match status" value="1"/>
</dbReference>
<dbReference type="FunFam" id="1.25.40.20:FF:000036">
    <property type="entry name" value="protein TANC2 isoform X2"/>
    <property type="match status" value="1"/>
</dbReference>
<feature type="region of interest" description="Disordered" evidence="9">
    <location>
        <begin position="1437"/>
        <end position="1470"/>
    </location>
</feature>
<evidence type="ECO:0000256" key="6">
    <source>
        <dbReference type="ARBA" id="ARBA00034110"/>
    </source>
</evidence>
<evidence type="ECO:0008006" key="14">
    <source>
        <dbReference type="Google" id="ProtNLM"/>
    </source>
</evidence>
<dbReference type="PROSITE" id="PS50297">
    <property type="entry name" value="ANK_REP_REGION"/>
    <property type="match status" value="6"/>
</dbReference>
<keyword evidence="5 8" id="KW-0040">ANK repeat</keyword>
<dbReference type="PROSITE" id="PS50088">
    <property type="entry name" value="ANK_REPEAT"/>
    <property type="match status" value="6"/>
</dbReference>
<dbReference type="InterPro" id="IPR019734">
    <property type="entry name" value="TPR_rpt"/>
</dbReference>
<feature type="repeat" description="ANK" evidence="8">
    <location>
        <begin position="964"/>
        <end position="996"/>
    </location>
</feature>
<feature type="compositionally biased region" description="Basic and acidic residues" evidence="9">
    <location>
        <begin position="1506"/>
        <end position="1515"/>
    </location>
</feature>
<dbReference type="InterPro" id="IPR058018">
    <property type="entry name" value="AAA_lid_TANC1/2"/>
</dbReference>
<comment type="caution">
    <text evidence="12">The sequence shown here is derived from an EMBL/GenBank/DDBJ whole genome shotgun (WGS) entry which is preliminary data.</text>
</comment>
<feature type="compositionally biased region" description="Polar residues" evidence="9">
    <location>
        <begin position="437"/>
        <end position="447"/>
    </location>
</feature>
<dbReference type="FunFam" id="1.25.40.20:FF:000022">
    <property type="entry name" value="protein TANC2 isoform X1"/>
    <property type="match status" value="1"/>
</dbReference>
<feature type="domain" description="TANC1/2-like AAA+ ATPase lid" evidence="10">
    <location>
        <begin position="644"/>
        <end position="739"/>
    </location>
</feature>
<feature type="region of interest" description="Disordered" evidence="9">
    <location>
        <begin position="436"/>
        <end position="465"/>
    </location>
</feature>